<feature type="transmembrane region" description="Helical" evidence="2">
    <location>
        <begin position="28"/>
        <end position="46"/>
    </location>
</feature>
<keyword evidence="4" id="KW-1185">Reference proteome</keyword>
<feature type="region of interest" description="Disordered" evidence="1">
    <location>
        <begin position="466"/>
        <end position="558"/>
    </location>
</feature>
<keyword evidence="2" id="KW-1133">Transmembrane helix</keyword>
<keyword evidence="2" id="KW-0812">Transmembrane</keyword>
<sequence>MNPLSSVVCLSLTPNLRCVPLDRVQYGVLIIPPVIELIFCAFLIFLKWNSDRAHLLLAADGIFYFILALVDLISHITPAARNSITIFKVMDIFIGSLSFIPMLLYTSYLLWLSYREFITNLPHRHQSVPKYLLIILIPVVVVANEVASFVGVSIRFLSDSQLSLSIDFTNNSESLWLSLSQLSLALYTIFQLLLFLLAFYRLVEAFLDRQRIQTTLADEHHYFNGIGWITAGIKLGAIESIVGFATGGFAVPLSRRILRLIARSSLIIGVVKGMDARESFEYLDDELVSWRRSRHFSGFYSFISNRRMSRRASPSPSHQPPPIEKVAKGNTANRRVTVHWENGQAPCLQIRFSTINFPEQVVIADGSGVQSWRRSTPEMYDNFAQVYFDQNTSAEMPAPHNAARSFKGNALRDSGISDNMSIVRELALRFPLPPRVTGKYRGSILGQKYENDDDEFPLVGISRESSMRRDTAQPHKESVPAGNAALSTSGSIKRKPAPPLLPIPQPAHRRPSSWGGLASQNQSPATPTWTRPSFDFPSTNVGDESRGTPRRHLRQLTPRQLFNRASRALSIVSIRSAEWLSSARSQQSSHPQLTPANIEAYYSGGTIISPRRISADSGDAVAPRSGEELSGDDRHVYYTDDAALAGTSELQMITRTSIGQVPTWPTPTSTLAHFPLRREPIESTYGELQGFNPCVDKPPGLNYET</sequence>
<comment type="caution">
    <text evidence="3">The sequence shown here is derived from an EMBL/GenBank/DDBJ whole genome shotgun (WGS) entry which is preliminary data.</text>
</comment>
<keyword evidence="2" id="KW-0472">Membrane</keyword>
<dbReference type="EMBL" id="LVVM01001563">
    <property type="protein sequence ID" value="OJA18285.1"/>
    <property type="molecule type" value="Genomic_DNA"/>
</dbReference>
<dbReference type="STRING" id="180088.A0A1J8QBC1"/>
<evidence type="ECO:0000313" key="3">
    <source>
        <dbReference type="EMBL" id="OJA18285.1"/>
    </source>
</evidence>
<reference evidence="3 4" key="1">
    <citation type="submission" date="2016-03" db="EMBL/GenBank/DDBJ databases">
        <title>Comparative genomics of the ectomycorrhizal sister species Rhizopogon vinicolor and Rhizopogon vesiculosus (Basidiomycota: Boletales) reveals a divergence of the mating type B locus.</title>
        <authorList>
            <person name="Mujic A.B."/>
            <person name="Kuo A."/>
            <person name="Tritt A."/>
            <person name="Lipzen A."/>
            <person name="Chen C."/>
            <person name="Johnson J."/>
            <person name="Sharma A."/>
            <person name="Barry K."/>
            <person name="Grigoriev I.V."/>
            <person name="Spatafora J.W."/>
        </authorList>
    </citation>
    <scope>NUCLEOTIDE SEQUENCE [LARGE SCALE GENOMIC DNA]</scope>
    <source>
        <strain evidence="3 4">AM-OR11-056</strain>
    </source>
</reference>
<evidence type="ECO:0000256" key="1">
    <source>
        <dbReference type="SAM" id="MobiDB-lite"/>
    </source>
</evidence>
<feature type="transmembrane region" description="Helical" evidence="2">
    <location>
        <begin position="92"/>
        <end position="111"/>
    </location>
</feature>
<feature type="transmembrane region" description="Helical" evidence="2">
    <location>
        <begin position="53"/>
        <end position="72"/>
    </location>
</feature>
<name>A0A1J8QBC1_9AGAM</name>
<organism evidence="3 4">
    <name type="scientific">Rhizopogon vesiculosus</name>
    <dbReference type="NCBI Taxonomy" id="180088"/>
    <lineage>
        <taxon>Eukaryota</taxon>
        <taxon>Fungi</taxon>
        <taxon>Dikarya</taxon>
        <taxon>Basidiomycota</taxon>
        <taxon>Agaricomycotina</taxon>
        <taxon>Agaricomycetes</taxon>
        <taxon>Agaricomycetidae</taxon>
        <taxon>Boletales</taxon>
        <taxon>Suillineae</taxon>
        <taxon>Rhizopogonaceae</taxon>
        <taxon>Rhizopogon</taxon>
    </lineage>
</organism>
<protein>
    <submittedName>
        <fullName evidence="3">Uncharacterized protein</fullName>
    </submittedName>
</protein>
<proteinExistence type="predicted"/>
<evidence type="ECO:0000313" key="4">
    <source>
        <dbReference type="Proteomes" id="UP000183567"/>
    </source>
</evidence>
<feature type="compositionally biased region" description="Polar residues" evidence="1">
    <location>
        <begin position="518"/>
        <end position="542"/>
    </location>
</feature>
<feature type="transmembrane region" description="Helical" evidence="2">
    <location>
        <begin position="131"/>
        <end position="154"/>
    </location>
</feature>
<dbReference type="Proteomes" id="UP000183567">
    <property type="component" value="Unassembled WGS sequence"/>
</dbReference>
<feature type="region of interest" description="Disordered" evidence="1">
    <location>
        <begin position="310"/>
        <end position="329"/>
    </location>
</feature>
<feature type="compositionally biased region" description="Basic and acidic residues" evidence="1">
    <location>
        <begin position="466"/>
        <end position="478"/>
    </location>
</feature>
<feature type="transmembrane region" description="Helical" evidence="2">
    <location>
        <begin position="184"/>
        <end position="203"/>
    </location>
</feature>
<dbReference type="AlphaFoldDB" id="A0A1J8QBC1"/>
<gene>
    <name evidence="3" type="ORF">AZE42_05875</name>
</gene>
<dbReference type="OrthoDB" id="3219582at2759"/>
<accession>A0A1J8QBC1</accession>
<evidence type="ECO:0000256" key="2">
    <source>
        <dbReference type="SAM" id="Phobius"/>
    </source>
</evidence>